<name>A0ABX2E679_9FLAO</name>
<reference evidence="2 3" key="1">
    <citation type="journal article" date="2015" name="Int. J. Syst. Evol. Microbiol.">
        <title>Winogradskyella litoriviva sp. nov., isolated from coastal seawater.</title>
        <authorList>
            <person name="Nedashkovskaya O.I."/>
            <person name="Kukhlevskiy A.D."/>
            <person name="Zhukova N.V."/>
            <person name="Kim S.J."/>
            <person name="Rhee S.K."/>
            <person name="Mikhailov V.V."/>
        </authorList>
    </citation>
    <scope>NUCLEOTIDE SEQUENCE [LARGE SCALE GENOMIC DNA]</scope>
    <source>
        <strain evidence="2 3">KMM6491</strain>
    </source>
</reference>
<organism evidence="2 3">
    <name type="scientific">Winogradskyella litoriviva</name>
    <dbReference type="NCBI Taxonomy" id="1220182"/>
    <lineage>
        <taxon>Bacteria</taxon>
        <taxon>Pseudomonadati</taxon>
        <taxon>Bacteroidota</taxon>
        <taxon>Flavobacteriia</taxon>
        <taxon>Flavobacteriales</taxon>
        <taxon>Flavobacteriaceae</taxon>
        <taxon>Winogradskyella</taxon>
    </lineage>
</organism>
<dbReference type="Proteomes" id="UP000805085">
    <property type="component" value="Unassembled WGS sequence"/>
</dbReference>
<protein>
    <submittedName>
        <fullName evidence="2">Uncharacterized protein</fullName>
    </submittedName>
</protein>
<evidence type="ECO:0000256" key="1">
    <source>
        <dbReference type="SAM" id="Phobius"/>
    </source>
</evidence>
<feature type="transmembrane region" description="Helical" evidence="1">
    <location>
        <begin position="12"/>
        <end position="37"/>
    </location>
</feature>
<evidence type="ECO:0000313" key="3">
    <source>
        <dbReference type="Proteomes" id="UP000805085"/>
    </source>
</evidence>
<dbReference type="RefSeq" id="WP_173301450.1">
    <property type="nucleotide sequence ID" value="NZ_JABRWQ010000004.1"/>
</dbReference>
<dbReference type="EMBL" id="JABRWQ010000004">
    <property type="protein sequence ID" value="NRD23822.1"/>
    <property type="molecule type" value="Genomic_DNA"/>
</dbReference>
<keyword evidence="1" id="KW-0472">Membrane</keyword>
<feature type="transmembrane region" description="Helical" evidence="1">
    <location>
        <begin position="57"/>
        <end position="78"/>
    </location>
</feature>
<keyword evidence="3" id="KW-1185">Reference proteome</keyword>
<keyword evidence="1" id="KW-0812">Transmembrane</keyword>
<feature type="transmembrane region" description="Helical" evidence="1">
    <location>
        <begin position="85"/>
        <end position="106"/>
    </location>
</feature>
<keyword evidence="1" id="KW-1133">Transmembrane helix</keyword>
<gene>
    <name evidence="2" type="ORF">HNV10_11245</name>
</gene>
<evidence type="ECO:0000313" key="2">
    <source>
        <dbReference type="EMBL" id="NRD23822.1"/>
    </source>
</evidence>
<feature type="transmembrane region" description="Helical" evidence="1">
    <location>
        <begin position="112"/>
        <end position="134"/>
    </location>
</feature>
<sequence>MKDLKKIKIYTILIHCFIIIGAGHGIGILVFLDYLSVNSLFNNELTFSLDGDYQDRLDLVGLISFIGKIILIISFFVSSKIFKNTLNLVGVLVLWISVCILTTGNWSYNSLYAISFFTSVPFLIASLFLVYYTFMSLNNRKSISK</sequence>
<accession>A0ABX2E679</accession>
<proteinExistence type="predicted"/>
<comment type="caution">
    <text evidence="2">The sequence shown here is derived from an EMBL/GenBank/DDBJ whole genome shotgun (WGS) entry which is preliminary data.</text>
</comment>